<dbReference type="InterPro" id="IPR011050">
    <property type="entry name" value="Pectin_lyase_fold/virulence"/>
</dbReference>
<evidence type="ECO:0000256" key="6">
    <source>
        <dbReference type="RuleBase" id="RU000589"/>
    </source>
</evidence>
<proteinExistence type="inferred from homology"/>
<evidence type="ECO:0000256" key="2">
    <source>
        <dbReference type="ARBA" id="ARBA00006027"/>
    </source>
</evidence>
<dbReference type="GO" id="GO:0004857">
    <property type="term" value="F:enzyme inhibitor activity"/>
    <property type="evidence" value="ECO:0007669"/>
    <property type="project" value="InterPro"/>
</dbReference>
<comment type="function">
    <text evidence="6">Acts in the modification of cell walls via demethylesterification of cell wall pectin.</text>
</comment>
<dbReference type="EMBL" id="JBAMMX010000012">
    <property type="protein sequence ID" value="KAK6929786.1"/>
    <property type="molecule type" value="Genomic_DNA"/>
</dbReference>
<feature type="domain" description="Pectinesterase inhibitor" evidence="7">
    <location>
        <begin position="49"/>
        <end position="202"/>
    </location>
</feature>
<keyword evidence="6" id="KW-0732">Signal</keyword>
<evidence type="ECO:0000259" key="7">
    <source>
        <dbReference type="SMART" id="SM00856"/>
    </source>
</evidence>
<keyword evidence="6" id="KW-0134">Cell wall</keyword>
<keyword evidence="6" id="KW-0961">Cell wall biogenesis/degradation</keyword>
<evidence type="ECO:0000256" key="5">
    <source>
        <dbReference type="ARBA" id="ARBA00023085"/>
    </source>
</evidence>
<dbReference type="GO" id="GO:0030599">
    <property type="term" value="F:pectinesterase activity"/>
    <property type="evidence" value="ECO:0007669"/>
    <property type="project" value="UniProtKB-UniRule"/>
</dbReference>
<dbReference type="PROSITE" id="PS00800">
    <property type="entry name" value="PECTINESTERASE_1"/>
    <property type="match status" value="1"/>
</dbReference>
<name>A0AAN8VHC1_9MAGN</name>
<organism evidence="8 9">
    <name type="scientific">Dillenia turbinata</name>
    <dbReference type="NCBI Taxonomy" id="194707"/>
    <lineage>
        <taxon>Eukaryota</taxon>
        <taxon>Viridiplantae</taxon>
        <taxon>Streptophyta</taxon>
        <taxon>Embryophyta</taxon>
        <taxon>Tracheophyta</taxon>
        <taxon>Spermatophyta</taxon>
        <taxon>Magnoliopsida</taxon>
        <taxon>eudicotyledons</taxon>
        <taxon>Gunneridae</taxon>
        <taxon>Pentapetalae</taxon>
        <taxon>Dilleniales</taxon>
        <taxon>Dilleniaceae</taxon>
        <taxon>Dillenia</taxon>
    </lineage>
</organism>
<dbReference type="Gene3D" id="2.160.20.10">
    <property type="entry name" value="Single-stranded right-handed beta-helix, Pectin lyase-like"/>
    <property type="match status" value="2"/>
</dbReference>
<dbReference type="GO" id="GO:0045490">
    <property type="term" value="P:pectin catabolic process"/>
    <property type="evidence" value="ECO:0007669"/>
    <property type="project" value="UniProtKB-UniRule"/>
</dbReference>
<dbReference type="GO" id="GO:0042545">
    <property type="term" value="P:cell wall modification"/>
    <property type="evidence" value="ECO:0007669"/>
    <property type="project" value="UniProtKB-UniRule"/>
</dbReference>
<dbReference type="PANTHER" id="PTHR31707">
    <property type="entry name" value="PECTINESTERASE"/>
    <property type="match status" value="1"/>
</dbReference>
<reference evidence="8 9" key="1">
    <citation type="submission" date="2023-12" db="EMBL/GenBank/DDBJ databases">
        <title>A high-quality genome assembly for Dillenia turbinata (Dilleniales).</title>
        <authorList>
            <person name="Chanderbali A."/>
        </authorList>
    </citation>
    <scope>NUCLEOTIDE SEQUENCE [LARGE SCALE GENOMIC DNA]</scope>
    <source>
        <strain evidence="8">LSX21</strain>
        <tissue evidence="8">Leaf</tissue>
    </source>
</reference>
<dbReference type="FunFam" id="1.20.140.40:FF:000001">
    <property type="entry name" value="Pectinesterase"/>
    <property type="match status" value="1"/>
</dbReference>
<sequence length="406" mass="44179">MVGKVVVSLVSLILVVGAVIGVVVGVKSFGNSNGGGNGNSIDNGNDVSATQKAVQTICSGAEYKESCEKTLSQVGNGTSDPKAYIQAAFESSLKQVDSAFALSKTLTVPNNNSRIQMGVDDCKDMLEFAVQNLQASMSMVGDNDMHTVKDRLRELQSWLSSVITYQQTCADSLSEAEAPELKSVMENGMVDATKLTDNALVVVKKVTEILEAFDIKLPNLNGAGRRLLGNTEEVDKEGYPTWFSAADRKLLAKTDNGNVKPNVVVAKDGSGNFKTIQEAVNACPKNNKGRFIIYVKAGIYKEYVTIPKDKANIYMYGDGPRKTMLGDLIHPDGWYPFETNMDYIKTLTFREYANTGPGANTDKRVKWNTVKVATKQEAQTFTAGPFLRGDQWLPATTVPFNLGFFK</sequence>
<comment type="similarity">
    <text evidence="3">In the C-terminal section; belongs to the pectinesterase family.</text>
</comment>
<dbReference type="InterPro" id="IPR018040">
    <property type="entry name" value="Pectinesterase_Tyr_AS"/>
</dbReference>
<feature type="signal peptide" evidence="6">
    <location>
        <begin position="1"/>
        <end position="25"/>
    </location>
</feature>
<keyword evidence="6" id="KW-0964">Secreted</keyword>
<evidence type="ECO:0000313" key="9">
    <source>
        <dbReference type="Proteomes" id="UP001370490"/>
    </source>
</evidence>
<comment type="pathway">
    <text evidence="1 6">Glycan metabolism; pectin degradation; 2-dehydro-3-deoxy-D-gluconate from pectin: step 1/5.</text>
</comment>
<evidence type="ECO:0000313" key="8">
    <source>
        <dbReference type="EMBL" id="KAK6929786.1"/>
    </source>
</evidence>
<dbReference type="EC" id="3.1.1.11" evidence="6"/>
<dbReference type="CDD" id="cd15798">
    <property type="entry name" value="PMEI-like_3"/>
    <property type="match status" value="1"/>
</dbReference>
<dbReference type="InterPro" id="IPR012334">
    <property type="entry name" value="Pectin_lyas_fold"/>
</dbReference>
<dbReference type="SMART" id="SM00856">
    <property type="entry name" value="PMEI"/>
    <property type="match status" value="1"/>
</dbReference>
<dbReference type="Gene3D" id="1.20.140.40">
    <property type="entry name" value="Invertase/pectin methylesterase inhibitor family protein"/>
    <property type="match status" value="1"/>
</dbReference>
<comment type="subcellular location">
    <subcellularLocation>
        <location evidence="6">Secreted</location>
        <location evidence="6">Cell wall</location>
    </subcellularLocation>
</comment>
<dbReference type="SUPFAM" id="SSF51126">
    <property type="entry name" value="Pectin lyase-like"/>
    <property type="match status" value="2"/>
</dbReference>
<dbReference type="InterPro" id="IPR006501">
    <property type="entry name" value="Pectinesterase_inhib_dom"/>
</dbReference>
<accession>A0AAN8VHC1</accession>
<dbReference type="InterPro" id="IPR035513">
    <property type="entry name" value="Invertase/methylesterase_inhib"/>
</dbReference>
<keyword evidence="5 6" id="KW-0063">Aspartyl esterase</keyword>
<evidence type="ECO:0000256" key="1">
    <source>
        <dbReference type="ARBA" id="ARBA00005184"/>
    </source>
</evidence>
<keyword evidence="4 6" id="KW-0378">Hydrolase</keyword>
<comment type="caution">
    <text evidence="8">The sequence shown here is derived from an EMBL/GenBank/DDBJ whole genome shotgun (WGS) entry which is preliminary data.</text>
</comment>
<dbReference type="InterPro" id="IPR000070">
    <property type="entry name" value="Pectinesterase_cat"/>
</dbReference>
<keyword evidence="9" id="KW-1185">Reference proteome</keyword>
<dbReference type="Pfam" id="PF04043">
    <property type="entry name" value="PMEI"/>
    <property type="match status" value="1"/>
</dbReference>
<evidence type="ECO:0000256" key="3">
    <source>
        <dbReference type="ARBA" id="ARBA00007786"/>
    </source>
</evidence>
<feature type="chain" id="PRO_5042667724" description="Pectinesterase" evidence="6">
    <location>
        <begin position="26"/>
        <end position="406"/>
    </location>
</feature>
<gene>
    <name evidence="8" type="ORF">RJ641_003880</name>
</gene>
<protein>
    <recommendedName>
        <fullName evidence="6">Pectinesterase</fullName>
        <ecNumber evidence="6">3.1.1.11</ecNumber>
    </recommendedName>
</protein>
<dbReference type="SUPFAM" id="SSF101148">
    <property type="entry name" value="Plant invertase/pectin methylesterase inhibitor"/>
    <property type="match status" value="1"/>
</dbReference>
<comment type="catalytic activity">
    <reaction evidence="6">
        <text>[(1-&gt;4)-alpha-D-galacturonosyl methyl ester](n) + n H2O = [(1-&gt;4)-alpha-D-galacturonosyl](n) + n methanol + n H(+)</text>
        <dbReference type="Rhea" id="RHEA:22380"/>
        <dbReference type="Rhea" id="RHEA-COMP:14570"/>
        <dbReference type="Rhea" id="RHEA-COMP:14573"/>
        <dbReference type="ChEBI" id="CHEBI:15377"/>
        <dbReference type="ChEBI" id="CHEBI:15378"/>
        <dbReference type="ChEBI" id="CHEBI:17790"/>
        <dbReference type="ChEBI" id="CHEBI:140522"/>
        <dbReference type="ChEBI" id="CHEBI:140523"/>
        <dbReference type="EC" id="3.1.1.11"/>
    </reaction>
</comment>
<dbReference type="Proteomes" id="UP001370490">
    <property type="component" value="Unassembled WGS sequence"/>
</dbReference>
<dbReference type="NCBIfam" id="TIGR01614">
    <property type="entry name" value="PME_inhib"/>
    <property type="match status" value="1"/>
</dbReference>
<evidence type="ECO:0000256" key="4">
    <source>
        <dbReference type="ARBA" id="ARBA00022801"/>
    </source>
</evidence>
<comment type="similarity">
    <text evidence="2">In the N-terminal section; belongs to the PMEI family.</text>
</comment>
<dbReference type="AlphaFoldDB" id="A0AAN8VHC1"/>
<dbReference type="Pfam" id="PF01095">
    <property type="entry name" value="Pectinesterase"/>
    <property type="match status" value="1"/>
</dbReference>